<feature type="compositionally biased region" description="Basic and acidic residues" evidence="7">
    <location>
        <begin position="843"/>
        <end position="866"/>
    </location>
</feature>
<keyword evidence="6" id="KW-0408">Iron</keyword>
<name>A0ABQ5A8U0_9ASTR</name>
<feature type="compositionally biased region" description="Low complexity" evidence="7">
    <location>
        <begin position="54"/>
        <end position="65"/>
    </location>
</feature>
<reference evidence="9" key="1">
    <citation type="journal article" date="2022" name="Int. J. Mol. Sci.">
        <title>Draft Genome of Tanacetum Coccineum: Genomic Comparison of Closely Related Tanacetum-Family Plants.</title>
        <authorList>
            <person name="Yamashiro T."/>
            <person name="Shiraishi A."/>
            <person name="Nakayama K."/>
            <person name="Satake H."/>
        </authorList>
    </citation>
    <scope>NUCLEOTIDE SEQUENCE</scope>
</reference>
<dbReference type="PANTHER" id="PTHR11439">
    <property type="entry name" value="GAG-POL-RELATED RETROTRANSPOSON"/>
    <property type="match status" value="1"/>
</dbReference>
<comment type="caution">
    <text evidence="9">The sequence shown here is derived from an EMBL/GenBank/DDBJ whole genome shotgun (WGS) entry which is preliminary data.</text>
</comment>
<evidence type="ECO:0000256" key="5">
    <source>
        <dbReference type="ARBA" id="ARBA00023002"/>
    </source>
</evidence>
<evidence type="ECO:0000313" key="10">
    <source>
        <dbReference type="Proteomes" id="UP001151760"/>
    </source>
</evidence>
<dbReference type="SUPFAM" id="SSF48464">
    <property type="entry name" value="ENTH/VHS domain"/>
    <property type="match status" value="1"/>
</dbReference>
<accession>A0ABQ5A8U0</accession>
<dbReference type="Proteomes" id="UP001151760">
    <property type="component" value="Unassembled WGS sequence"/>
</dbReference>
<keyword evidence="5" id="KW-0560">Oxidoreductase</keyword>
<feature type="region of interest" description="Disordered" evidence="7">
    <location>
        <begin position="843"/>
        <end position="868"/>
    </location>
</feature>
<evidence type="ECO:0000256" key="3">
    <source>
        <dbReference type="ARBA" id="ARBA00022664"/>
    </source>
</evidence>
<dbReference type="EMBL" id="BQNB010011985">
    <property type="protein sequence ID" value="GJS97702.1"/>
    <property type="molecule type" value="Genomic_DNA"/>
</dbReference>
<dbReference type="Gene3D" id="1.25.40.90">
    <property type="match status" value="1"/>
</dbReference>
<sequence length="1898" mass="217270">MGIRIPQSNVLSSVADEAITKEMHDGLGRATTTASSLEAEQGSGNIFKTQTKATPSRPSSPRTSSEGGPWCHVTMGVVLFRLGLKGYLTYPMNHHSEKVTALENELSSTKAIHNKAFITLTKRVKKLEKKLKLKRRSAVVDSSEDEEASLHNEDSSKQGRMIKEIDEDENVNLVKNSKQREAHDTAEHKIESDDTEVVDFSTDSPQNNDDEVTLAETLVNIKMSAIKNKGKAIMQESEPPKKLKKKEMIQIGHDEELAQKLHAEELVKDTARQEQERYDLEKALELQKQLDEREKIVAKSQARDIDWSDPDVLRYHAVQNRSFSIAEVRKNMCIYLKNQGGYKHIYFKGMSYEDIIPIFERVWDQNHAFVPKDFEIEKEVIYDSEEVVEMLNDFDREDLIVLYRLFNEKYASTRPGFDDLMLWGDMKIMFEPNDDDVVWKNHHSQELIEWKLYDSCGVRSSMLGEVSIHMLVEKKYPLPQDTLMRMLQWKLYVNYNVTEMAYKLLRAFALRNFDLEVMEFESAQSNTTAKLPILKLGEYEMWVIRIKQYFQVQDYALWEVIENGNSWVSVPQTAQENGTSVTKMSVPVTAKEKTNKKNDVKARSLLLMALPNEHQLTFSQYNDAKTMFASIKTRFRGNEDTKKTQKTLLKQQYENFSASSTESLDSIFNRLQKIVSRLAIFGVVITQEDLNLKFLRSLPPEWYTHVVVWMNKAKIETMSIDDLYNNFKIVEQSVKKSVCTSRGAQNLAFMNASSTSSTNDVNTAKPAYEVSTVSSNVNTASPQVSTTSFSDNVVYAFMVKNPNGSNLLWKDLEQIHEDDMEIMDLKWQLSLLSMRAKRECIAPRNKEGQFRNQDNTRKHGNNEDTSSKAMLAIDGRRTSSDKHGSNGCDDLIVKLNQTEFTAATYKRGLATVEENNLSHIERMSLKKLSKKKRALNLKLRNLIMPQKSLDKLLGSQITDKSKKGLGYNVVPPPHPLIYNRPKKLDLSYSGLDEFKDPEFKIVNDVRVNQKNTVKASACWVWRPTKLDSASITLKKLHNRYIDARPPAETPSPPSNALGGISSCSRHMTGNIAYLSDFKEFDGMEVMLHLGEEHMVLPNESQILLKIPRKDNMYSFDMKNIVPKKSLTFLVTKATSDESMLWHRRLGHINFKNINKLVKDNLVSNQTCVACLKGKQHKASCCSVGTISNESKGTQGELNAGTFTQKEEISQDCIVMPIWKDASYFDSPSKDVGNGEPNSAADDQKQVEDGPHNESEEKDKSEDDMQFLKVNVNAAGTQLPKDMFKLGASHTLEATHVEFFSDEDEPEVDLGNITNSYTVPTTPNTRIHKDHPIVLEREVLIQSCWKLVDLPNGKRAIRTKWVFRNKKDERGIVIRNKARLVAQDHRQEEGAHSYYELLRKRLYDYFNHQDLKILTIQTKFKRWSRHFMGCINPRAWKTGNPSHPPTQTYCIEKLMKDKFQMSSIGELTFFLGLQVTQKEDGIFISQDKYVAEILKKFNYTDVKSASTPVDLEKPLVKDRDADDVDVHLYRSMIGSLMYLTTSRPDIMFAVCACARFQVTPKTSHLLAIKRIFRYLKGKPTLGLWYSRIHQFELDAYYSIVTYASEQLKIGSLQLEVVSFWEIGMDIEDMDKNQSKNGQSQTRKGKSAQEPGIIKLWSTKSTFLPAIHQSPQATDIELLQARENLMKTVQAFLKEYDHIPPEEKCMALLLAKERFLKIKQVIKEEHNQPEVMQELLLKLMNDLQILKGIQPKQEEPAVQSFTPYGNFSMIDDVEVLMKDIYTFLRKFSRIPFGVTPKVILIAWERFGEIKYALTDKQYQQEDIQELMSKLLEDALLKERVEEEDDDVALSTDEIVELYEAVLSELIINSKPIITDLTIIAGEQRIHGVGIADAICARIIE</sequence>
<comment type="catalytic activity">
    <reaction evidence="1">
        <text>2 a phenolic donor + H2O2 = 2 a phenolic radical donor + 2 H2O</text>
        <dbReference type="Rhea" id="RHEA:56136"/>
        <dbReference type="ChEBI" id="CHEBI:15377"/>
        <dbReference type="ChEBI" id="CHEBI:16240"/>
        <dbReference type="ChEBI" id="CHEBI:139520"/>
        <dbReference type="ChEBI" id="CHEBI:139521"/>
        <dbReference type="EC" id="1.11.1.7"/>
    </reaction>
</comment>
<dbReference type="InterPro" id="IPR013103">
    <property type="entry name" value="RVT_2"/>
</dbReference>
<evidence type="ECO:0000313" key="9">
    <source>
        <dbReference type="EMBL" id="GJS97702.1"/>
    </source>
</evidence>
<dbReference type="InterPro" id="IPR006569">
    <property type="entry name" value="CID_dom"/>
</dbReference>
<dbReference type="InterPro" id="IPR019793">
    <property type="entry name" value="Peroxidases_heam-ligand_BS"/>
</dbReference>
<organism evidence="9 10">
    <name type="scientific">Tanacetum coccineum</name>
    <dbReference type="NCBI Taxonomy" id="301880"/>
    <lineage>
        <taxon>Eukaryota</taxon>
        <taxon>Viridiplantae</taxon>
        <taxon>Streptophyta</taxon>
        <taxon>Embryophyta</taxon>
        <taxon>Tracheophyta</taxon>
        <taxon>Spermatophyta</taxon>
        <taxon>Magnoliopsida</taxon>
        <taxon>eudicotyledons</taxon>
        <taxon>Gunneridae</taxon>
        <taxon>Pentapetalae</taxon>
        <taxon>asterids</taxon>
        <taxon>campanulids</taxon>
        <taxon>Asterales</taxon>
        <taxon>Asteraceae</taxon>
        <taxon>Asteroideae</taxon>
        <taxon>Anthemideae</taxon>
        <taxon>Anthemidinae</taxon>
        <taxon>Tanacetum</taxon>
    </lineage>
</organism>
<evidence type="ECO:0000256" key="1">
    <source>
        <dbReference type="ARBA" id="ARBA00000189"/>
    </source>
</evidence>
<dbReference type="Pfam" id="PF13976">
    <property type="entry name" value="gag_pre-integrs"/>
    <property type="match status" value="1"/>
</dbReference>
<feature type="compositionally biased region" description="Basic and acidic residues" evidence="7">
    <location>
        <begin position="178"/>
        <end position="192"/>
    </location>
</feature>
<feature type="region of interest" description="Disordered" evidence="7">
    <location>
        <begin position="1225"/>
        <end position="1263"/>
    </location>
</feature>
<keyword evidence="4" id="KW-0479">Metal-binding</keyword>
<dbReference type="PROSITE" id="PS51391">
    <property type="entry name" value="CID"/>
    <property type="match status" value="1"/>
</dbReference>
<evidence type="ECO:0000259" key="8">
    <source>
        <dbReference type="PROSITE" id="PS51391"/>
    </source>
</evidence>
<feature type="compositionally biased region" description="Basic and acidic residues" evidence="7">
    <location>
        <begin position="1241"/>
        <end position="1262"/>
    </location>
</feature>
<dbReference type="Pfam" id="PF07727">
    <property type="entry name" value="RVT_2"/>
    <property type="match status" value="2"/>
</dbReference>
<keyword evidence="3" id="KW-0507">mRNA processing</keyword>
<evidence type="ECO:0000256" key="4">
    <source>
        <dbReference type="ARBA" id="ARBA00022723"/>
    </source>
</evidence>
<dbReference type="PANTHER" id="PTHR11439:SF509">
    <property type="entry name" value="RNA-DIRECTED DNA POLYMERASE"/>
    <property type="match status" value="1"/>
</dbReference>
<evidence type="ECO:0000256" key="6">
    <source>
        <dbReference type="ARBA" id="ARBA00023004"/>
    </source>
</evidence>
<protein>
    <recommendedName>
        <fullName evidence="2">peroxidase</fullName>
        <ecNumber evidence="2">1.11.1.7</ecNumber>
    </recommendedName>
</protein>
<evidence type="ECO:0000256" key="2">
    <source>
        <dbReference type="ARBA" id="ARBA00012313"/>
    </source>
</evidence>
<feature type="region of interest" description="Disordered" evidence="7">
    <location>
        <begin position="29"/>
        <end position="68"/>
    </location>
</feature>
<keyword evidence="10" id="KW-1185">Reference proteome</keyword>
<evidence type="ECO:0000256" key="7">
    <source>
        <dbReference type="SAM" id="MobiDB-lite"/>
    </source>
</evidence>
<dbReference type="EC" id="1.11.1.7" evidence="2"/>
<dbReference type="Pfam" id="PF14223">
    <property type="entry name" value="Retrotran_gag_2"/>
    <property type="match status" value="1"/>
</dbReference>
<proteinExistence type="predicted"/>
<reference evidence="9" key="2">
    <citation type="submission" date="2022-01" db="EMBL/GenBank/DDBJ databases">
        <authorList>
            <person name="Yamashiro T."/>
            <person name="Shiraishi A."/>
            <person name="Satake H."/>
            <person name="Nakayama K."/>
        </authorList>
    </citation>
    <scope>NUCLEOTIDE SEQUENCE</scope>
</reference>
<gene>
    <name evidence="9" type="ORF">Tco_0804670</name>
</gene>
<feature type="compositionally biased region" description="Polar residues" evidence="7">
    <location>
        <begin position="30"/>
        <end position="53"/>
    </location>
</feature>
<dbReference type="InterPro" id="IPR025724">
    <property type="entry name" value="GAG-pre-integrase_dom"/>
</dbReference>
<dbReference type="InterPro" id="IPR008942">
    <property type="entry name" value="ENTH_VHS"/>
</dbReference>
<dbReference type="PROSITE" id="PS00435">
    <property type="entry name" value="PEROXIDASE_1"/>
    <property type="match status" value="1"/>
</dbReference>
<feature type="domain" description="CID" evidence="8">
    <location>
        <begin position="1848"/>
        <end position="1898"/>
    </location>
</feature>
<feature type="region of interest" description="Disordered" evidence="7">
    <location>
        <begin position="176"/>
        <end position="209"/>
    </location>
</feature>